<gene>
    <name evidence="3" type="ORF">BXYJ_LOCUS14761</name>
</gene>
<evidence type="ECO:0000313" key="4">
    <source>
        <dbReference type="Proteomes" id="UP000095284"/>
    </source>
</evidence>
<evidence type="ECO:0000256" key="2">
    <source>
        <dbReference type="SAM" id="SignalP"/>
    </source>
</evidence>
<feature type="region of interest" description="Disordered" evidence="1">
    <location>
        <begin position="357"/>
        <end position="382"/>
    </location>
</feature>
<feature type="chain" id="PRO_5035359935" evidence="2">
    <location>
        <begin position="20"/>
        <end position="426"/>
    </location>
</feature>
<feature type="region of interest" description="Disordered" evidence="1">
    <location>
        <begin position="255"/>
        <end position="277"/>
    </location>
</feature>
<accession>A0A1I7SDA8</accession>
<feature type="compositionally biased region" description="Basic and acidic residues" evidence="1">
    <location>
        <begin position="265"/>
        <end position="276"/>
    </location>
</feature>
<dbReference type="Proteomes" id="UP000659654">
    <property type="component" value="Unassembled WGS sequence"/>
</dbReference>
<evidence type="ECO:0000256" key="1">
    <source>
        <dbReference type="SAM" id="MobiDB-lite"/>
    </source>
</evidence>
<dbReference type="EMBL" id="CAJFCV020000006">
    <property type="protein sequence ID" value="CAG9130567.1"/>
    <property type="molecule type" value="Genomic_DNA"/>
</dbReference>
<dbReference type="Proteomes" id="UP000582659">
    <property type="component" value="Unassembled WGS sequence"/>
</dbReference>
<feature type="compositionally biased region" description="Polar residues" evidence="1">
    <location>
        <begin position="370"/>
        <end position="382"/>
    </location>
</feature>
<dbReference type="WBParaSite" id="BXY_1101300.1">
    <property type="protein sequence ID" value="BXY_1101300.1"/>
    <property type="gene ID" value="BXY_1101300"/>
</dbReference>
<protein>
    <submittedName>
        <fullName evidence="3">(pine wood nematode) hypothetical protein</fullName>
    </submittedName>
</protein>
<dbReference type="Proteomes" id="UP000095284">
    <property type="component" value="Unplaced"/>
</dbReference>
<name>A0A1I7SDA8_BURXY</name>
<evidence type="ECO:0000313" key="5">
    <source>
        <dbReference type="Proteomes" id="UP000659654"/>
    </source>
</evidence>
<evidence type="ECO:0000313" key="6">
    <source>
        <dbReference type="WBParaSite" id="BXY_1101300.1"/>
    </source>
</evidence>
<keyword evidence="2" id="KW-0732">Signal</keyword>
<evidence type="ECO:0000313" key="3">
    <source>
        <dbReference type="EMBL" id="CAD5234670.1"/>
    </source>
</evidence>
<feature type="compositionally biased region" description="Polar residues" evidence="1">
    <location>
        <begin position="77"/>
        <end position="93"/>
    </location>
</feature>
<reference evidence="6" key="1">
    <citation type="submission" date="2016-11" db="UniProtKB">
        <authorList>
            <consortium name="WormBaseParasite"/>
        </authorList>
    </citation>
    <scope>IDENTIFICATION</scope>
</reference>
<reference evidence="3" key="2">
    <citation type="submission" date="2020-09" db="EMBL/GenBank/DDBJ databases">
        <authorList>
            <person name="Kikuchi T."/>
        </authorList>
    </citation>
    <scope>NUCLEOTIDE SEQUENCE</scope>
    <source>
        <strain evidence="3">Ka4C1</strain>
    </source>
</reference>
<dbReference type="OrthoDB" id="5821209at2759"/>
<sequence length="426" mass="48216">MLISKPSLCVILLFVSVHSVPSISSSPQEQLSQKPDNVPSNEALSFISRFMQNGGIMNMVNKMFIMDDTKSKMDSGDATQHQPESSFSIDSAPSQINDSKQWKSLLLGPRGVLTEIFNQVKDKMQSQYSEDMQKMTNIKQEKQHDMSPEQLNFARVFETFMQKAGKGNFDEPLPELPFIGICNRLNCGDIYKAVDEFRKSDFFSNFQTAMGLIHDPKGWDIIGKVLENPELIEDFTNKNKIDSTDMKPDELSGFGTDFSSSVDGTPEKAQGKEEKLPPISSNLDYYSALEHVKPEDEDVIDIIEPVDAVTPARKSINTPSSPKIFEKKFKEEPLPTISENIDDYEVQITKEETIPVNKEGPTYTDKNLRPETTTPHYQARSTQGIATSKFEPSSLRTPFPPIEPVRLVPRTNFRQNNDYYAMYYDT</sequence>
<keyword evidence="5" id="KW-1185">Reference proteome</keyword>
<proteinExistence type="predicted"/>
<dbReference type="EMBL" id="CAJFDI010000006">
    <property type="protein sequence ID" value="CAD5234670.1"/>
    <property type="molecule type" value="Genomic_DNA"/>
</dbReference>
<feature type="region of interest" description="Disordered" evidence="1">
    <location>
        <begin position="71"/>
        <end position="93"/>
    </location>
</feature>
<dbReference type="AlphaFoldDB" id="A0A1I7SDA8"/>
<organism evidence="4 6">
    <name type="scientific">Bursaphelenchus xylophilus</name>
    <name type="common">Pinewood nematode worm</name>
    <name type="synonym">Aphelenchoides xylophilus</name>
    <dbReference type="NCBI Taxonomy" id="6326"/>
    <lineage>
        <taxon>Eukaryota</taxon>
        <taxon>Metazoa</taxon>
        <taxon>Ecdysozoa</taxon>
        <taxon>Nematoda</taxon>
        <taxon>Chromadorea</taxon>
        <taxon>Rhabditida</taxon>
        <taxon>Tylenchina</taxon>
        <taxon>Tylenchomorpha</taxon>
        <taxon>Aphelenchoidea</taxon>
        <taxon>Aphelenchoididae</taxon>
        <taxon>Bursaphelenchus</taxon>
    </lineage>
</organism>
<feature type="signal peptide" evidence="2">
    <location>
        <begin position="1"/>
        <end position="19"/>
    </location>
</feature>